<dbReference type="EMBL" id="FUWL01000014">
    <property type="protein sequence ID" value="SJZ68761.1"/>
    <property type="molecule type" value="Genomic_DNA"/>
</dbReference>
<gene>
    <name evidence="2" type="ORF">SAMN02745205_01623</name>
</gene>
<reference evidence="2 3" key="1">
    <citation type="submission" date="2017-02" db="EMBL/GenBank/DDBJ databases">
        <authorList>
            <person name="Peterson S.W."/>
        </authorList>
    </citation>
    <scope>NUCLEOTIDE SEQUENCE [LARGE SCALE GENOMIC DNA]</scope>
    <source>
        <strain evidence="2 3">ATCC 700135</strain>
    </source>
</reference>
<accession>A0A1T4MPG1</accession>
<dbReference type="Proteomes" id="UP000189956">
    <property type="component" value="Unassembled WGS sequence"/>
</dbReference>
<dbReference type="AlphaFoldDB" id="A0A1T4MPG1"/>
<sequence length="158" mass="17029">MKLLLFLLSLLPLTLKATPHNPAPSAVIVVTDSLVGRYDGALTRVHMNEDKAPIAGVSSVVSELSDGLLRIQIPPFKVGSMPGAVTVDARGIKVGQDGKFGQKCKDIVKIKIMGLPMSYDGEIVGRFDDGRLIYTVTVRGKIAFKSFVNITTFEGQRS</sequence>
<evidence type="ECO:0000313" key="3">
    <source>
        <dbReference type="Proteomes" id="UP000189956"/>
    </source>
</evidence>
<feature type="chain" id="PRO_5010531341" description="Lipocalin-like domain-containing protein" evidence="1">
    <location>
        <begin position="18"/>
        <end position="158"/>
    </location>
</feature>
<protein>
    <recommendedName>
        <fullName evidence="4">Lipocalin-like domain-containing protein</fullName>
    </recommendedName>
</protein>
<evidence type="ECO:0000313" key="2">
    <source>
        <dbReference type="EMBL" id="SJZ68761.1"/>
    </source>
</evidence>
<evidence type="ECO:0008006" key="4">
    <source>
        <dbReference type="Google" id="ProtNLM"/>
    </source>
</evidence>
<evidence type="ECO:0000256" key="1">
    <source>
        <dbReference type="SAM" id="SignalP"/>
    </source>
</evidence>
<proteinExistence type="predicted"/>
<dbReference type="RefSeq" id="WP_025838890.1">
    <property type="nucleotide sequence ID" value="NZ_FUWL01000014.1"/>
</dbReference>
<organism evidence="2 3">
    <name type="scientific">Porphyromonas cangingivalis</name>
    <dbReference type="NCBI Taxonomy" id="36874"/>
    <lineage>
        <taxon>Bacteria</taxon>
        <taxon>Pseudomonadati</taxon>
        <taxon>Bacteroidota</taxon>
        <taxon>Bacteroidia</taxon>
        <taxon>Bacteroidales</taxon>
        <taxon>Porphyromonadaceae</taxon>
        <taxon>Porphyromonas</taxon>
    </lineage>
</organism>
<feature type="signal peptide" evidence="1">
    <location>
        <begin position="1"/>
        <end position="17"/>
    </location>
</feature>
<name>A0A1T4MPG1_PORCN</name>
<keyword evidence="1" id="KW-0732">Signal</keyword>